<dbReference type="AlphaFoldDB" id="A0A3M7SFI3"/>
<proteinExistence type="predicted"/>
<name>A0A3M7SFI3_BRAPC</name>
<organism evidence="1 2">
    <name type="scientific">Brachionus plicatilis</name>
    <name type="common">Marine rotifer</name>
    <name type="synonym">Brachionus muelleri</name>
    <dbReference type="NCBI Taxonomy" id="10195"/>
    <lineage>
        <taxon>Eukaryota</taxon>
        <taxon>Metazoa</taxon>
        <taxon>Spiralia</taxon>
        <taxon>Gnathifera</taxon>
        <taxon>Rotifera</taxon>
        <taxon>Eurotatoria</taxon>
        <taxon>Monogononta</taxon>
        <taxon>Pseudotrocha</taxon>
        <taxon>Ploima</taxon>
        <taxon>Brachionidae</taxon>
        <taxon>Brachionus</taxon>
    </lineage>
</organism>
<dbReference type="Proteomes" id="UP000276133">
    <property type="component" value="Unassembled WGS sequence"/>
</dbReference>
<sequence length="97" mass="11599">MLNEKDPTFTVKEMNLKLNSLIQDYEKISKRQKQIDGDSIVYSNHLWLVKFVSIQSFQFGSLLITYEWNEICWFLKILQPLKRNFKELEEIILQGIS</sequence>
<accession>A0A3M7SFI3</accession>
<evidence type="ECO:0000313" key="2">
    <source>
        <dbReference type="Proteomes" id="UP000276133"/>
    </source>
</evidence>
<keyword evidence="2" id="KW-1185">Reference proteome</keyword>
<dbReference type="EMBL" id="REGN01001452">
    <property type="protein sequence ID" value="RNA34573.1"/>
    <property type="molecule type" value="Genomic_DNA"/>
</dbReference>
<evidence type="ECO:0000313" key="1">
    <source>
        <dbReference type="EMBL" id="RNA34573.1"/>
    </source>
</evidence>
<reference evidence="1 2" key="1">
    <citation type="journal article" date="2018" name="Sci. Rep.">
        <title>Genomic signatures of local adaptation to the degree of environmental predictability in rotifers.</title>
        <authorList>
            <person name="Franch-Gras L."/>
            <person name="Hahn C."/>
            <person name="Garcia-Roger E.M."/>
            <person name="Carmona M.J."/>
            <person name="Serra M."/>
            <person name="Gomez A."/>
        </authorList>
    </citation>
    <scope>NUCLEOTIDE SEQUENCE [LARGE SCALE GENOMIC DNA]</scope>
    <source>
        <strain evidence="1">HYR1</strain>
    </source>
</reference>
<comment type="caution">
    <text evidence="1">The sequence shown here is derived from an EMBL/GenBank/DDBJ whole genome shotgun (WGS) entry which is preliminary data.</text>
</comment>
<gene>
    <name evidence="1" type="ORF">BpHYR1_009126</name>
</gene>
<protein>
    <submittedName>
        <fullName evidence="1">Uncharacterized protein</fullName>
    </submittedName>
</protein>